<feature type="region of interest" description="Disordered" evidence="1">
    <location>
        <begin position="1"/>
        <end position="22"/>
    </location>
</feature>
<evidence type="ECO:0000313" key="3">
    <source>
        <dbReference type="Proteomes" id="UP001500124"/>
    </source>
</evidence>
<comment type="caution">
    <text evidence="2">The sequence shown here is derived from an EMBL/GenBank/DDBJ whole genome shotgun (WGS) entry which is preliminary data.</text>
</comment>
<organism evidence="2 3">
    <name type="scientific">Streptomyces similanensis</name>
    <dbReference type="NCBI Taxonomy" id="1274988"/>
    <lineage>
        <taxon>Bacteria</taxon>
        <taxon>Bacillati</taxon>
        <taxon>Actinomycetota</taxon>
        <taxon>Actinomycetes</taxon>
        <taxon>Kitasatosporales</taxon>
        <taxon>Streptomycetaceae</taxon>
        <taxon>Streptomyces</taxon>
    </lineage>
</organism>
<dbReference type="Proteomes" id="UP001500124">
    <property type="component" value="Unassembled WGS sequence"/>
</dbReference>
<evidence type="ECO:0000313" key="2">
    <source>
        <dbReference type="EMBL" id="GAA5070556.1"/>
    </source>
</evidence>
<evidence type="ECO:0000256" key="1">
    <source>
        <dbReference type="SAM" id="MobiDB-lite"/>
    </source>
</evidence>
<sequence>MSTAPDAQGRDWTAMHRADFDPTAPLALVDHRSVSRRLEAVTHSNGTEALFGEAPKAGRTPRPSRPAATDPDTETLF</sequence>
<protein>
    <submittedName>
        <fullName evidence="2">Uncharacterized protein</fullName>
    </submittedName>
</protein>
<proteinExistence type="predicted"/>
<name>A0ABP9L7G1_9ACTN</name>
<feature type="region of interest" description="Disordered" evidence="1">
    <location>
        <begin position="40"/>
        <end position="77"/>
    </location>
</feature>
<dbReference type="EMBL" id="BAABKC010000087">
    <property type="protein sequence ID" value="GAA5070556.1"/>
    <property type="molecule type" value="Genomic_DNA"/>
</dbReference>
<keyword evidence="3" id="KW-1185">Reference proteome</keyword>
<dbReference type="RefSeq" id="WP_345670822.1">
    <property type="nucleotide sequence ID" value="NZ_BAABKC010000087.1"/>
</dbReference>
<reference evidence="3" key="1">
    <citation type="journal article" date="2019" name="Int. J. Syst. Evol. Microbiol.">
        <title>The Global Catalogue of Microorganisms (GCM) 10K type strain sequencing project: providing services to taxonomists for standard genome sequencing and annotation.</title>
        <authorList>
            <consortium name="The Broad Institute Genomics Platform"/>
            <consortium name="The Broad Institute Genome Sequencing Center for Infectious Disease"/>
            <person name="Wu L."/>
            <person name="Ma J."/>
        </authorList>
    </citation>
    <scope>NUCLEOTIDE SEQUENCE [LARGE SCALE GENOMIC DNA]</scope>
    <source>
        <strain evidence="3">JCM 18410</strain>
    </source>
</reference>
<accession>A0ABP9L7G1</accession>
<gene>
    <name evidence="2" type="ORF">GCM10023336_55790</name>
</gene>